<reference evidence="3 4" key="1">
    <citation type="submission" date="2019-01" db="EMBL/GenBank/DDBJ databases">
        <title>Genome Assembly of Collichthys lucidus.</title>
        <authorList>
            <person name="Cai M."/>
            <person name="Xiao S."/>
        </authorList>
    </citation>
    <scope>NUCLEOTIDE SEQUENCE [LARGE SCALE GENOMIC DNA]</scope>
    <source>
        <strain evidence="3">JT15FE1705JMU</strain>
        <tissue evidence="3">Muscle</tissue>
    </source>
</reference>
<organism evidence="3 4">
    <name type="scientific">Collichthys lucidus</name>
    <name type="common">Big head croaker</name>
    <name type="synonym">Sciaena lucida</name>
    <dbReference type="NCBI Taxonomy" id="240159"/>
    <lineage>
        <taxon>Eukaryota</taxon>
        <taxon>Metazoa</taxon>
        <taxon>Chordata</taxon>
        <taxon>Craniata</taxon>
        <taxon>Vertebrata</taxon>
        <taxon>Euteleostomi</taxon>
        <taxon>Actinopterygii</taxon>
        <taxon>Neopterygii</taxon>
        <taxon>Teleostei</taxon>
        <taxon>Neoteleostei</taxon>
        <taxon>Acanthomorphata</taxon>
        <taxon>Eupercaria</taxon>
        <taxon>Sciaenidae</taxon>
        <taxon>Collichthys</taxon>
    </lineage>
</organism>
<sequence>MLPHVRVNQTGDGSTGPDHRASSLKSLIIRLSPSGLFVCPCRCLSLCCLSTPPIIIIIFPFLLLLLLPGSPLGCEGSQLGQGGGDRRVEERREDKEEEEEDRSEVPALFHCRRRTEPKT</sequence>
<keyword evidence="2" id="KW-0812">Transmembrane</keyword>
<name>A0A4U5VHY2_COLLU</name>
<dbReference type="EMBL" id="CM014096">
    <property type="protein sequence ID" value="TKS87699.1"/>
    <property type="molecule type" value="Genomic_DNA"/>
</dbReference>
<evidence type="ECO:0000313" key="3">
    <source>
        <dbReference type="EMBL" id="TKS87699.1"/>
    </source>
</evidence>
<evidence type="ECO:0000256" key="2">
    <source>
        <dbReference type="SAM" id="Phobius"/>
    </source>
</evidence>
<dbReference type="AlphaFoldDB" id="A0A4U5VHY2"/>
<gene>
    <name evidence="3" type="ORF">D9C73_021823</name>
</gene>
<keyword evidence="2" id="KW-0472">Membrane</keyword>
<protein>
    <submittedName>
        <fullName evidence="3">Uncharacterized protein</fullName>
    </submittedName>
</protein>
<feature type="region of interest" description="Disordered" evidence="1">
    <location>
        <begin position="1"/>
        <end position="20"/>
    </location>
</feature>
<evidence type="ECO:0000313" key="4">
    <source>
        <dbReference type="Proteomes" id="UP000298787"/>
    </source>
</evidence>
<evidence type="ECO:0000256" key="1">
    <source>
        <dbReference type="SAM" id="MobiDB-lite"/>
    </source>
</evidence>
<feature type="region of interest" description="Disordered" evidence="1">
    <location>
        <begin position="76"/>
        <end position="119"/>
    </location>
</feature>
<accession>A0A4U5VHY2</accession>
<keyword evidence="2" id="KW-1133">Transmembrane helix</keyword>
<dbReference type="Proteomes" id="UP000298787">
    <property type="component" value="Chromosome 19"/>
</dbReference>
<feature type="compositionally biased region" description="Basic and acidic residues" evidence="1">
    <location>
        <begin position="84"/>
        <end position="94"/>
    </location>
</feature>
<keyword evidence="4" id="KW-1185">Reference proteome</keyword>
<proteinExistence type="predicted"/>
<feature type="transmembrane region" description="Helical" evidence="2">
    <location>
        <begin position="43"/>
        <end position="67"/>
    </location>
</feature>